<reference evidence="2" key="1">
    <citation type="submission" date="2021-03" db="EMBL/GenBank/DDBJ databases">
        <title>Draft genome sequence of rust myrtle Austropuccinia psidii MF-1, a brazilian biotype.</title>
        <authorList>
            <person name="Quecine M.C."/>
            <person name="Pachon D.M.R."/>
            <person name="Bonatelli M.L."/>
            <person name="Correr F.H."/>
            <person name="Franceschini L.M."/>
            <person name="Leite T.F."/>
            <person name="Margarido G.R.A."/>
            <person name="Almeida C.A."/>
            <person name="Ferrarezi J.A."/>
            <person name="Labate C.A."/>
        </authorList>
    </citation>
    <scope>NUCLEOTIDE SEQUENCE</scope>
    <source>
        <strain evidence="2">MF-1</strain>
    </source>
</reference>
<proteinExistence type="predicted"/>
<comment type="caution">
    <text evidence="2">The sequence shown here is derived from an EMBL/GenBank/DDBJ whole genome shotgun (WGS) entry which is preliminary data.</text>
</comment>
<dbReference type="Pfam" id="PF05699">
    <property type="entry name" value="Dimer_Tnp_hAT"/>
    <property type="match status" value="1"/>
</dbReference>
<feature type="domain" description="HAT C-terminal dimerisation" evidence="1">
    <location>
        <begin position="72"/>
        <end position="155"/>
    </location>
</feature>
<dbReference type="OrthoDB" id="7851199at2759"/>
<gene>
    <name evidence="2" type="ORF">O181_046496</name>
</gene>
<dbReference type="PANTHER" id="PTHR47611:SF1">
    <property type="entry name" value="CCHC-TYPE DOMAIN-CONTAINING PROTEIN"/>
    <property type="match status" value="1"/>
</dbReference>
<organism evidence="2 3">
    <name type="scientific">Austropuccinia psidii MF-1</name>
    <dbReference type="NCBI Taxonomy" id="1389203"/>
    <lineage>
        <taxon>Eukaryota</taxon>
        <taxon>Fungi</taxon>
        <taxon>Dikarya</taxon>
        <taxon>Basidiomycota</taxon>
        <taxon>Pucciniomycotina</taxon>
        <taxon>Pucciniomycetes</taxon>
        <taxon>Pucciniales</taxon>
        <taxon>Sphaerophragmiaceae</taxon>
        <taxon>Austropuccinia</taxon>
    </lineage>
</organism>
<evidence type="ECO:0000313" key="2">
    <source>
        <dbReference type="EMBL" id="MBW0506781.1"/>
    </source>
</evidence>
<dbReference type="SUPFAM" id="SSF53098">
    <property type="entry name" value="Ribonuclease H-like"/>
    <property type="match status" value="1"/>
</dbReference>
<protein>
    <recommendedName>
        <fullName evidence="1">HAT C-terminal dimerisation domain-containing protein</fullName>
    </recommendedName>
</protein>
<dbReference type="EMBL" id="AVOT02019301">
    <property type="protein sequence ID" value="MBW0506781.1"/>
    <property type="molecule type" value="Genomic_DNA"/>
</dbReference>
<dbReference type="AlphaFoldDB" id="A0A9Q3DUA7"/>
<dbReference type="InterPro" id="IPR008906">
    <property type="entry name" value="HATC_C_dom"/>
</dbReference>
<dbReference type="Proteomes" id="UP000765509">
    <property type="component" value="Unassembled WGS sequence"/>
</dbReference>
<evidence type="ECO:0000313" key="3">
    <source>
        <dbReference type="Proteomes" id="UP000765509"/>
    </source>
</evidence>
<dbReference type="InterPro" id="IPR012337">
    <property type="entry name" value="RNaseH-like_sf"/>
</dbReference>
<evidence type="ECO:0000259" key="1">
    <source>
        <dbReference type="Pfam" id="PF05699"/>
    </source>
</evidence>
<accession>A0A9Q3DUA7</accession>
<sequence length="162" mass="18033">MAVLPHQAKEVINILACKCSTLTQNKQSSLVRGDLKSSSDNLSNPETFDLLKHLKQPPIKVTYDALHSQDDEVTSYLQNTHTMTKGEHILDYWKRQIISGNFPSLGKVALRYLSIPASSASVERVFSHSGRLKCPTGASLGSRTIAHLTCLKEWLNDEFPPE</sequence>
<dbReference type="PANTHER" id="PTHR47611">
    <property type="entry name" value="HAT DIMERISATION DOMAIN, C-TERMINAL"/>
    <property type="match status" value="1"/>
</dbReference>
<dbReference type="GO" id="GO:0046983">
    <property type="term" value="F:protein dimerization activity"/>
    <property type="evidence" value="ECO:0007669"/>
    <property type="project" value="InterPro"/>
</dbReference>
<keyword evidence="3" id="KW-1185">Reference proteome</keyword>
<name>A0A9Q3DUA7_9BASI</name>